<evidence type="ECO:0000313" key="1">
    <source>
        <dbReference type="EMBL" id="SDE78424.1"/>
    </source>
</evidence>
<evidence type="ECO:0000313" key="2">
    <source>
        <dbReference type="Proteomes" id="UP000198517"/>
    </source>
</evidence>
<name>A0A1G7FRC1_9FLAO</name>
<dbReference type="AlphaFoldDB" id="A0A1G7FRC1"/>
<organism evidence="1 2">
    <name type="scientific">Riemerella columbipharyngis</name>
    <dbReference type="NCBI Taxonomy" id="1071918"/>
    <lineage>
        <taxon>Bacteria</taxon>
        <taxon>Pseudomonadati</taxon>
        <taxon>Bacteroidota</taxon>
        <taxon>Flavobacteriia</taxon>
        <taxon>Flavobacteriales</taxon>
        <taxon>Weeksellaceae</taxon>
        <taxon>Riemerella</taxon>
    </lineage>
</organism>
<gene>
    <name evidence="1" type="ORF">SAMN05421544_12612</name>
</gene>
<accession>A0A1G7FRC1</accession>
<dbReference type="Proteomes" id="UP000198517">
    <property type="component" value="Unassembled WGS sequence"/>
</dbReference>
<sequence length="29" mass="3384">MNKIVVEELEERLETAEVPLRSCKIILVE</sequence>
<proteinExistence type="predicted"/>
<protein>
    <submittedName>
        <fullName evidence="1">Uncharacterized protein</fullName>
    </submittedName>
</protein>
<keyword evidence="2" id="KW-1185">Reference proteome</keyword>
<reference evidence="1 2" key="1">
    <citation type="submission" date="2016-10" db="EMBL/GenBank/DDBJ databases">
        <authorList>
            <person name="de Groot N.N."/>
        </authorList>
    </citation>
    <scope>NUCLEOTIDE SEQUENCE [LARGE SCALE GENOMIC DNA]</scope>
    <source>
        <strain evidence="1 2">DSM 24015</strain>
    </source>
</reference>
<dbReference type="EMBL" id="FNAS01000026">
    <property type="protein sequence ID" value="SDE78424.1"/>
    <property type="molecule type" value="Genomic_DNA"/>
</dbReference>
<dbReference type="STRING" id="1071918.SAMN05421544_12612"/>